<dbReference type="Proteomes" id="UP000018461">
    <property type="component" value="Unassembled WGS sequence"/>
</dbReference>
<dbReference type="InterPro" id="IPR050095">
    <property type="entry name" value="ECF_ABC_transporter_ATP-bd"/>
</dbReference>
<evidence type="ECO:0000256" key="5">
    <source>
        <dbReference type="ARBA" id="ARBA00022737"/>
    </source>
</evidence>
<evidence type="ECO:0000256" key="8">
    <source>
        <dbReference type="ARBA" id="ARBA00022967"/>
    </source>
</evidence>
<dbReference type="Gene3D" id="3.40.50.300">
    <property type="entry name" value="P-loop containing nucleotide triphosphate hydrolases"/>
    <property type="match status" value="1"/>
</dbReference>
<dbReference type="PATRIC" id="fig|796943.3.peg.2136"/>
<accession>G9WQN4</accession>
<evidence type="ECO:0000256" key="9">
    <source>
        <dbReference type="ARBA" id="ARBA00023136"/>
    </source>
</evidence>
<dbReference type="EMBL" id="AFZC02000002">
    <property type="protein sequence ID" value="EHL09694.1"/>
    <property type="molecule type" value="Genomic_DNA"/>
</dbReference>
<dbReference type="Pfam" id="PF00005">
    <property type="entry name" value="ABC_tran"/>
    <property type="match status" value="1"/>
</dbReference>
<reference evidence="12" key="2">
    <citation type="submission" date="2013-03" db="EMBL/GenBank/DDBJ databases">
        <title>The Genome Sequence of Oribacterium sp. ACB1.</title>
        <authorList>
            <consortium name="The Broad Institute Genomics Platform"/>
            <consortium name="The Broad Institute Genome Sequencing Center for Infectious Disease"/>
            <person name="Earl A."/>
            <person name="Ward D."/>
            <person name="Feldgarden M."/>
            <person name="Gevers D."/>
            <person name="Sizova M."/>
            <person name="Hazen A."/>
            <person name="Epstein S."/>
            <person name="Walker B."/>
            <person name="Young S."/>
            <person name="Zeng Q."/>
            <person name="Gargeya S."/>
            <person name="Fitzgerald M."/>
            <person name="Haas B."/>
            <person name="Abouelleil A."/>
            <person name="Allen A.W."/>
            <person name="Alvarado L."/>
            <person name="Arachchi H.M."/>
            <person name="Berlin A.M."/>
            <person name="Chapman S.B."/>
            <person name="Gainer-Dewar J."/>
            <person name="Goldberg J."/>
            <person name="Griggs A."/>
            <person name="Gujja S."/>
            <person name="Hansen M."/>
            <person name="Howarth C."/>
            <person name="Imamovic A."/>
            <person name="Ireland A."/>
            <person name="Larimer J."/>
            <person name="McCowan C."/>
            <person name="Murphy C."/>
            <person name="Pearson M."/>
            <person name="Poon T.W."/>
            <person name="Priest M."/>
            <person name="Roberts A."/>
            <person name="Saif S."/>
            <person name="Shea T."/>
            <person name="Sisk P."/>
            <person name="Sykes S."/>
            <person name="Wortman J."/>
            <person name="Nusbaum C."/>
            <person name="Birren B."/>
        </authorList>
    </citation>
    <scope>NUCLEOTIDE SEQUENCE [LARGE SCALE GENOMIC DNA]</scope>
    <source>
        <strain evidence="12">ACB1</strain>
    </source>
</reference>
<dbReference type="GO" id="GO:0043190">
    <property type="term" value="C:ATP-binding cassette (ABC) transporter complex"/>
    <property type="evidence" value="ECO:0007669"/>
    <property type="project" value="TreeGrafter"/>
</dbReference>
<dbReference type="GO" id="GO:0005524">
    <property type="term" value="F:ATP binding"/>
    <property type="evidence" value="ECO:0007669"/>
    <property type="project" value="UniProtKB-KW"/>
</dbReference>
<dbReference type="InterPro" id="IPR027417">
    <property type="entry name" value="P-loop_NTPase"/>
</dbReference>
<evidence type="ECO:0000259" key="11">
    <source>
        <dbReference type="Pfam" id="PF00005"/>
    </source>
</evidence>
<dbReference type="HOGENOM" id="CLU_169327_0_0_9"/>
<comment type="subcellular location">
    <subcellularLocation>
        <location evidence="1">Cell membrane</location>
        <topology evidence="1">Peripheral membrane protein</topology>
    </subcellularLocation>
</comment>
<keyword evidence="5" id="KW-0677">Repeat</keyword>
<dbReference type="InterPro" id="IPR025662">
    <property type="entry name" value="Sigma_54_int_dom_ATP-bd_1"/>
</dbReference>
<comment type="function">
    <text evidence="10">Probably part of an ABC transporter complex. Responsible for energy coupling to the transport system.</text>
</comment>
<comment type="caution">
    <text evidence="12">The sequence shown here is derived from an EMBL/GenBank/DDBJ whole genome shotgun (WGS) entry which is preliminary data.</text>
</comment>
<dbReference type="PANTHER" id="PTHR43553:SF23">
    <property type="entry name" value="ABC TRANSPORTER ATP-BINDING COMPONENT"/>
    <property type="match status" value="1"/>
</dbReference>
<dbReference type="GO" id="GO:0016887">
    <property type="term" value="F:ATP hydrolysis activity"/>
    <property type="evidence" value="ECO:0007669"/>
    <property type="project" value="InterPro"/>
</dbReference>
<keyword evidence="6" id="KW-0547">Nucleotide-binding</keyword>
<keyword evidence="7" id="KW-0067">ATP-binding</keyword>
<evidence type="ECO:0000256" key="7">
    <source>
        <dbReference type="ARBA" id="ARBA00022840"/>
    </source>
</evidence>
<comment type="similarity">
    <text evidence="2">Belongs to the ABC transporter superfamily.</text>
</comment>
<evidence type="ECO:0000313" key="12">
    <source>
        <dbReference type="EMBL" id="EHL09694.1"/>
    </source>
</evidence>
<proteinExistence type="inferred from homology"/>
<keyword evidence="8" id="KW-1278">Translocase</keyword>
<dbReference type="AlphaFoldDB" id="G9WQN4"/>
<evidence type="ECO:0000256" key="1">
    <source>
        <dbReference type="ARBA" id="ARBA00004202"/>
    </source>
</evidence>
<dbReference type="PANTHER" id="PTHR43553">
    <property type="entry name" value="HEAVY METAL TRANSPORTER"/>
    <property type="match status" value="1"/>
</dbReference>
<reference evidence="12" key="1">
    <citation type="submission" date="2011-08" db="EMBL/GenBank/DDBJ databases">
        <authorList>
            <consortium name="The Broad Institute Genome Sequencing Platform"/>
            <person name="Earl A."/>
            <person name="Ward D."/>
            <person name="Feldgarden M."/>
            <person name="Gevers D."/>
            <person name="Sizova M."/>
            <person name="Hazen A."/>
            <person name="Epstein S."/>
            <person name="Young S.K."/>
            <person name="Zeng Q."/>
            <person name="Gargeya S."/>
            <person name="Fitzgerald M."/>
            <person name="Haas B."/>
            <person name="Abouelleil A."/>
            <person name="Alvarado L."/>
            <person name="Arachchi H.M."/>
            <person name="Berlin A."/>
            <person name="Brown A."/>
            <person name="Chapman S.B."/>
            <person name="Chen Z."/>
            <person name="Dunbar C."/>
            <person name="Freedman E."/>
            <person name="Gearin G."/>
            <person name="Gellesch M."/>
            <person name="Goldberg J."/>
            <person name="Griggs A."/>
            <person name="Gujja S."/>
            <person name="Heiman D."/>
            <person name="Howarth C."/>
            <person name="Larson L."/>
            <person name="Lui A."/>
            <person name="MacDonald P.J.P."/>
            <person name="Montmayeur A."/>
            <person name="Murphy C."/>
            <person name="Neiman D."/>
            <person name="Pearson M."/>
            <person name="Priest M."/>
            <person name="Roberts A."/>
            <person name="Saif S."/>
            <person name="Shea T."/>
            <person name="Shenoy N."/>
            <person name="Sisk P."/>
            <person name="Stolte C."/>
            <person name="Sykes S."/>
            <person name="Wortman J."/>
            <person name="Nusbaum C."/>
            <person name="Birren B."/>
        </authorList>
    </citation>
    <scope>NUCLEOTIDE SEQUENCE [LARGE SCALE GENOMIC DNA]</scope>
    <source>
        <strain evidence="12">ACB1</strain>
    </source>
</reference>
<feature type="domain" description="ABC transporter" evidence="11">
    <location>
        <begin position="18"/>
        <end position="91"/>
    </location>
</feature>
<dbReference type="STRING" id="796943.HMPREF9625_01667"/>
<keyword evidence="13" id="KW-1185">Reference proteome</keyword>
<organism evidence="12 13">
    <name type="scientific">Oribacterium parvum ACB1</name>
    <dbReference type="NCBI Taxonomy" id="796943"/>
    <lineage>
        <taxon>Bacteria</taxon>
        <taxon>Bacillati</taxon>
        <taxon>Bacillota</taxon>
        <taxon>Clostridia</taxon>
        <taxon>Lachnospirales</taxon>
        <taxon>Lachnospiraceae</taxon>
        <taxon>Oribacterium</taxon>
    </lineage>
</organism>
<dbReference type="InterPro" id="IPR003439">
    <property type="entry name" value="ABC_transporter-like_ATP-bd"/>
</dbReference>
<dbReference type="GO" id="GO:0042626">
    <property type="term" value="F:ATPase-coupled transmembrane transporter activity"/>
    <property type="evidence" value="ECO:0007669"/>
    <property type="project" value="TreeGrafter"/>
</dbReference>
<evidence type="ECO:0000256" key="6">
    <source>
        <dbReference type="ARBA" id="ARBA00022741"/>
    </source>
</evidence>
<dbReference type="RefSeq" id="WP_009535506.1">
    <property type="nucleotide sequence ID" value="NZ_KE148312.1"/>
</dbReference>
<dbReference type="SUPFAM" id="SSF52540">
    <property type="entry name" value="P-loop containing nucleoside triphosphate hydrolases"/>
    <property type="match status" value="1"/>
</dbReference>
<evidence type="ECO:0000256" key="2">
    <source>
        <dbReference type="ARBA" id="ARBA00005417"/>
    </source>
</evidence>
<gene>
    <name evidence="12" type="ORF">HMPREF9625_01667</name>
</gene>
<keyword evidence="4" id="KW-1003">Cell membrane</keyword>
<evidence type="ECO:0000256" key="10">
    <source>
        <dbReference type="ARBA" id="ARBA00025157"/>
    </source>
</evidence>
<evidence type="ECO:0000256" key="3">
    <source>
        <dbReference type="ARBA" id="ARBA00022448"/>
    </source>
</evidence>
<dbReference type="PROSITE" id="PS00675">
    <property type="entry name" value="SIGMA54_INTERACT_1"/>
    <property type="match status" value="1"/>
</dbReference>
<evidence type="ECO:0000313" key="13">
    <source>
        <dbReference type="Proteomes" id="UP000018461"/>
    </source>
</evidence>
<keyword evidence="9" id="KW-0472">Membrane</keyword>
<evidence type="ECO:0000256" key="4">
    <source>
        <dbReference type="ARBA" id="ARBA00022475"/>
    </source>
</evidence>
<keyword evidence="3" id="KW-0813">Transport</keyword>
<protein>
    <recommendedName>
        <fullName evidence="11">ABC transporter domain-containing protein</fullName>
    </recommendedName>
</protein>
<name>G9WQN4_9FIRM</name>
<sequence length="95" mass="10497">MLSFEDFSLSYGENAPVLQDITLSMKEGECLLLTGESGSGKSSLIHAVNGLAYQYYNGKSRGKLLFQGEDLSSLPIYKIALRIATVFQNPKTHFF</sequence>